<evidence type="ECO:0000256" key="2">
    <source>
        <dbReference type="ARBA" id="ARBA00022801"/>
    </source>
</evidence>
<keyword evidence="3" id="KW-0325">Glycoprotein</keyword>
<dbReference type="Pfam" id="PF00930">
    <property type="entry name" value="DPPIV_N"/>
    <property type="match status" value="1"/>
</dbReference>
<gene>
    <name evidence="6" type="ORF">DI598_12510</name>
</gene>
<dbReference type="FunFam" id="3.40.50.1820:FF:000003">
    <property type="entry name" value="Dipeptidyl peptidase 4"/>
    <property type="match status" value="1"/>
</dbReference>
<dbReference type="Gene3D" id="3.40.50.1820">
    <property type="entry name" value="alpha/beta hydrolase"/>
    <property type="match status" value="1"/>
</dbReference>
<dbReference type="InterPro" id="IPR002471">
    <property type="entry name" value="Pept_S9_AS"/>
</dbReference>
<dbReference type="InterPro" id="IPR001375">
    <property type="entry name" value="Peptidase_S9_cat"/>
</dbReference>
<keyword evidence="2" id="KW-0378">Hydrolase</keyword>
<dbReference type="PANTHER" id="PTHR11731:SF193">
    <property type="entry name" value="DIPEPTIDYL PEPTIDASE 9"/>
    <property type="match status" value="1"/>
</dbReference>
<dbReference type="GO" id="GO:0004252">
    <property type="term" value="F:serine-type endopeptidase activity"/>
    <property type="evidence" value="ECO:0007669"/>
    <property type="project" value="InterPro"/>
</dbReference>
<accession>A0A2W5EUI9</accession>
<comment type="caution">
    <text evidence="6">The sequence shown here is derived from an EMBL/GenBank/DDBJ whole genome shotgun (WGS) entry which is preliminary data.</text>
</comment>
<dbReference type="Gene3D" id="2.140.10.30">
    <property type="entry name" value="Dipeptidylpeptidase IV, N-terminal domain"/>
    <property type="match status" value="1"/>
</dbReference>
<feature type="domain" description="Dipeptidylpeptidase IV N-terminal" evidence="5">
    <location>
        <begin position="57"/>
        <end position="386"/>
    </location>
</feature>
<reference evidence="6 7" key="1">
    <citation type="submission" date="2017-11" db="EMBL/GenBank/DDBJ databases">
        <title>Infants hospitalized years apart are colonized by the same room-sourced microbial strains.</title>
        <authorList>
            <person name="Brooks B."/>
            <person name="Olm M.R."/>
            <person name="Firek B.A."/>
            <person name="Baker R."/>
            <person name="Thomas B.C."/>
            <person name="Morowitz M.J."/>
            <person name="Banfield J.F."/>
        </authorList>
    </citation>
    <scope>NUCLEOTIDE SEQUENCE [LARGE SCALE GENOMIC DNA]</scope>
    <source>
        <strain evidence="6">S2_009_000_R2_76</strain>
    </source>
</reference>
<dbReference type="Proteomes" id="UP000249645">
    <property type="component" value="Unassembled WGS sequence"/>
</dbReference>
<dbReference type="PANTHER" id="PTHR11731">
    <property type="entry name" value="PROTEASE FAMILY S9B,C DIPEPTIDYL-PEPTIDASE IV-RELATED"/>
    <property type="match status" value="1"/>
</dbReference>
<keyword evidence="1" id="KW-0645">Protease</keyword>
<protein>
    <submittedName>
        <fullName evidence="6">S9 family peptidase</fullName>
    </submittedName>
</protein>
<dbReference type="InterPro" id="IPR050278">
    <property type="entry name" value="Serine_Prot_S9B/DPPIV"/>
</dbReference>
<dbReference type="GO" id="GO:0006508">
    <property type="term" value="P:proteolysis"/>
    <property type="evidence" value="ECO:0007669"/>
    <property type="project" value="UniProtKB-KW"/>
</dbReference>
<sequence length="683" mass="79770">MDEQYRKLSLEDIFLEKKFEPENIHLFAEDFPNKTIINTLEKTFPGKIDPKSFILNADNTFLLFKIKEENIYRRSTKAYCYVLDMATNEIIHLHANKIMHARFSPDGEKIAYVFENNLYVFCLDNRDTKQITVDGKWNYIINGNCDWVYEEEFVFSQAYQWSPDSEMIAFYRFDESLVKEYSFPIYDDQYNSNYTYKYPKAGEENSDVTIHIHHLHSENTVPCSIHSDKGYIPKISWSPESLLYIFHLNRHQNKLHIWEIDPSSNAEEIFYTEEDDRYIDFTDDWFFVENRKLIYTSEKSGFRNIYLKEKNKTSIPLTDNQYELTYIGSVDKENGWIYFTAAFPNPMERQLFVVDFHGKQKQLSKNAGWNVTHIDKNKSKIIIENSNIREPATFVEYTIEKGVDNLPTLQMKQIVSENILLKQSLQELKLGQPAFLQIPIAQDKFLNACMLQPTDFDESKKYPVLFCNYGGPGSQMVVNRFGAVTMWQHYLTQEQFILVSVDNTGTGGRGADFKKQTYLQLGKLEIEDQIKAAHFIAKLPYVDSDRIGHWGWSFGGFMSSLAITKGASIFNYAIAIAPVTSWEYYDTIYTERYMRTPIENPQGYEDNTPFDSIENIKGKLLLIHGSADDNVHLQHSMQLSKTLVEKNIPFDMAVYTDKNHRINGGKTPLHLWQKITKWLMENS</sequence>
<evidence type="ECO:0000256" key="3">
    <source>
        <dbReference type="ARBA" id="ARBA00023180"/>
    </source>
</evidence>
<dbReference type="InterPro" id="IPR002469">
    <property type="entry name" value="Peptidase_S9B_N"/>
</dbReference>
<dbReference type="Pfam" id="PF00326">
    <property type="entry name" value="Peptidase_S9"/>
    <property type="match status" value="1"/>
</dbReference>
<evidence type="ECO:0000259" key="4">
    <source>
        <dbReference type="Pfam" id="PF00326"/>
    </source>
</evidence>
<dbReference type="GO" id="GO:0008239">
    <property type="term" value="F:dipeptidyl-peptidase activity"/>
    <property type="evidence" value="ECO:0007669"/>
    <property type="project" value="TreeGrafter"/>
</dbReference>
<dbReference type="SUPFAM" id="SSF53474">
    <property type="entry name" value="alpha/beta-Hydrolases"/>
    <property type="match status" value="1"/>
</dbReference>
<name>A0A2W5EUI9_9SPHI</name>
<evidence type="ECO:0000313" key="6">
    <source>
        <dbReference type="EMBL" id="PZP46103.1"/>
    </source>
</evidence>
<evidence type="ECO:0000313" key="7">
    <source>
        <dbReference type="Proteomes" id="UP000249645"/>
    </source>
</evidence>
<dbReference type="PROSITE" id="PS00708">
    <property type="entry name" value="PRO_ENDOPEP_SER"/>
    <property type="match status" value="1"/>
</dbReference>
<feature type="domain" description="Peptidase S9 prolyl oligopeptidase catalytic" evidence="4">
    <location>
        <begin position="489"/>
        <end position="681"/>
    </location>
</feature>
<evidence type="ECO:0000256" key="1">
    <source>
        <dbReference type="ARBA" id="ARBA00022670"/>
    </source>
</evidence>
<dbReference type="SUPFAM" id="SSF82171">
    <property type="entry name" value="DPP6 N-terminal domain-like"/>
    <property type="match status" value="1"/>
</dbReference>
<evidence type="ECO:0000259" key="5">
    <source>
        <dbReference type="Pfam" id="PF00930"/>
    </source>
</evidence>
<dbReference type="AlphaFoldDB" id="A0A2W5EUI9"/>
<organism evidence="6 7">
    <name type="scientific">Pseudopedobacter saltans</name>
    <dbReference type="NCBI Taxonomy" id="151895"/>
    <lineage>
        <taxon>Bacteria</taxon>
        <taxon>Pseudomonadati</taxon>
        <taxon>Bacteroidota</taxon>
        <taxon>Sphingobacteriia</taxon>
        <taxon>Sphingobacteriales</taxon>
        <taxon>Sphingobacteriaceae</taxon>
        <taxon>Pseudopedobacter</taxon>
    </lineage>
</organism>
<dbReference type="InterPro" id="IPR029058">
    <property type="entry name" value="AB_hydrolase_fold"/>
</dbReference>
<dbReference type="EMBL" id="QFOI01000238">
    <property type="protein sequence ID" value="PZP46103.1"/>
    <property type="molecule type" value="Genomic_DNA"/>
</dbReference>
<proteinExistence type="predicted"/>